<accession>A0A0F9LRV2</accession>
<dbReference type="EMBL" id="LAZR01005695">
    <property type="protein sequence ID" value="KKM97884.1"/>
    <property type="molecule type" value="Genomic_DNA"/>
</dbReference>
<name>A0A0F9LRV2_9ZZZZ</name>
<gene>
    <name evidence="1" type="ORF">LCGC14_1163560</name>
</gene>
<sequence>MAYTEAELIQAMETFPIESAREWLVGTIKLLLEHHGLDAANAFFWHSMGDGPPKDVYEFILRGTAWLDKTYDTQLSAMMVDKFKDAGILFNNGKAYGVLNFSKN</sequence>
<protein>
    <submittedName>
        <fullName evidence="1">Uncharacterized protein</fullName>
    </submittedName>
</protein>
<comment type="caution">
    <text evidence="1">The sequence shown here is derived from an EMBL/GenBank/DDBJ whole genome shotgun (WGS) entry which is preliminary data.</text>
</comment>
<evidence type="ECO:0000313" key="1">
    <source>
        <dbReference type="EMBL" id="KKM97884.1"/>
    </source>
</evidence>
<proteinExistence type="predicted"/>
<organism evidence="1">
    <name type="scientific">marine sediment metagenome</name>
    <dbReference type="NCBI Taxonomy" id="412755"/>
    <lineage>
        <taxon>unclassified sequences</taxon>
        <taxon>metagenomes</taxon>
        <taxon>ecological metagenomes</taxon>
    </lineage>
</organism>
<reference evidence="1" key="1">
    <citation type="journal article" date="2015" name="Nature">
        <title>Complex archaea that bridge the gap between prokaryotes and eukaryotes.</title>
        <authorList>
            <person name="Spang A."/>
            <person name="Saw J.H."/>
            <person name="Jorgensen S.L."/>
            <person name="Zaremba-Niedzwiedzka K."/>
            <person name="Martijn J."/>
            <person name="Lind A.E."/>
            <person name="van Eijk R."/>
            <person name="Schleper C."/>
            <person name="Guy L."/>
            <person name="Ettema T.J."/>
        </authorList>
    </citation>
    <scope>NUCLEOTIDE SEQUENCE</scope>
</reference>
<dbReference type="AlphaFoldDB" id="A0A0F9LRV2"/>